<accession>A0AA48GZQ1</accession>
<dbReference type="Gene3D" id="1.10.1200.10">
    <property type="entry name" value="ACP-like"/>
    <property type="match status" value="1"/>
</dbReference>
<dbReference type="KEGG" id="msil:METEAL_39950"/>
<gene>
    <name evidence="2" type="ORF">METEAL_39950</name>
</gene>
<proteinExistence type="predicted"/>
<evidence type="ECO:0000259" key="1">
    <source>
        <dbReference type="Pfam" id="PF00550"/>
    </source>
</evidence>
<evidence type="ECO:0000313" key="2">
    <source>
        <dbReference type="EMBL" id="BDU74821.1"/>
    </source>
</evidence>
<dbReference type="Proteomes" id="UP001238179">
    <property type="component" value="Chromosome"/>
</dbReference>
<dbReference type="InterPro" id="IPR036736">
    <property type="entry name" value="ACP-like_sf"/>
</dbReference>
<name>A0AA48GZQ1_9BACT</name>
<feature type="domain" description="Carrier" evidence="1">
    <location>
        <begin position="6"/>
        <end position="67"/>
    </location>
</feature>
<dbReference type="EMBL" id="AP027080">
    <property type="protein sequence ID" value="BDU74821.1"/>
    <property type="molecule type" value="Genomic_DNA"/>
</dbReference>
<dbReference type="AlphaFoldDB" id="A0AA48GZQ1"/>
<reference evidence="3" key="1">
    <citation type="journal article" date="2023" name="Int. J. Syst. Evol. Microbiol.">
        <title>Mesoterricola silvestris gen. nov., sp. nov., Mesoterricola sediminis sp. nov., Geothrix oryzae sp. nov., Geothrix edaphica sp. nov., Geothrix rubra sp. nov., and Geothrix limicola sp. nov., six novel members of Acidobacteriota isolated from soils.</title>
        <authorList>
            <person name="Itoh H."/>
            <person name="Sugisawa Y."/>
            <person name="Mise K."/>
            <person name="Xu Z."/>
            <person name="Kuniyasu M."/>
            <person name="Ushijima N."/>
            <person name="Kawano K."/>
            <person name="Kobayashi E."/>
            <person name="Shiratori Y."/>
            <person name="Masuda Y."/>
            <person name="Senoo K."/>
        </authorList>
    </citation>
    <scope>NUCLEOTIDE SEQUENCE [LARGE SCALE GENOMIC DNA]</scope>
    <source>
        <strain evidence="3">W79</strain>
    </source>
</reference>
<protein>
    <recommendedName>
        <fullName evidence="1">Carrier domain-containing protein</fullName>
    </recommendedName>
</protein>
<dbReference type="SUPFAM" id="SSF47336">
    <property type="entry name" value="ACP-like"/>
    <property type="match status" value="1"/>
</dbReference>
<dbReference type="InterPro" id="IPR009081">
    <property type="entry name" value="PP-bd_ACP"/>
</dbReference>
<organism evidence="2 3">
    <name type="scientific">Mesoterricola silvestris</name>
    <dbReference type="NCBI Taxonomy" id="2927979"/>
    <lineage>
        <taxon>Bacteria</taxon>
        <taxon>Pseudomonadati</taxon>
        <taxon>Acidobacteriota</taxon>
        <taxon>Holophagae</taxon>
        <taxon>Holophagales</taxon>
        <taxon>Holophagaceae</taxon>
        <taxon>Mesoterricola</taxon>
    </lineage>
</organism>
<dbReference type="Pfam" id="PF00550">
    <property type="entry name" value="PP-binding"/>
    <property type="match status" value="1"/>
</dbReference>
<sequence length="73" mass="8498">MDVFYQKLREILECEDVRRDSDIGDFENWDSLGVLTILAMIDSEYKVALSSEEFLTVRRVGDLEDLLRAKLGR</sequence>
<keyword evidence="3" id="KW-1185">Reference proteome</keyword>
<dbReference type="RefSeq" id="WP_316413495.1">
    <property type="nucleotide sequence ID" value="NZ_AP027080.1"/>
</dbReference>
<evidence type="ECO:0000313" key="3">
    <source>
        <dbReference type="Proteomes" id="UP001238179"/>
    </source>
</evidence>